<evidence type="ECO:0000256" key="1">
    <source>
        <dbReference type="ARBA" id="ARBA00004571"/>
    </source>
</evidence>
<evidence type="ECO:0000259" key="18">
    <source>
        <dbReference type="Pfam" id="PF07715"/>
    </source>
</evidence>
<dbReference type="InterPro" id="IPR012910">
    <property type="entry name" value="Plug_dom"/>
</dbReference>
<dbReference type="SUPFAM" id="SSF49452">
    <property type="entry name" value="Starch-binding domain-like"/>
    <property type="match status" value="1"/>
</dbReference>
<dbReference type="PROSITE" id="PS52016">
    <property type="entry name" value="TONB_DEPENDENT_REC_3"/>
    <property type="match status" value="1"/>
</dbReference>
<feature type="domain" description="TonB-dependent receptor plug" evidence="18">
    <location>
        <begin position="136"/>
        <end position="233"/>
    </location>
</feature>
<dbReference type="NCBIfam" id="TIGR01783">
    <property type="entry name" value="TonB-siderophor"/>
    <property type="match status" value="1"/>
</dbReference>
<dbReference type="PANTHER" id="PTHR32552">
    <property type="entry name" value="FERRICHROME IRON RECEPTOR-RELATED"/>
    <property type="match status" value="1"/>
</dbReference>
<dbReference type="GO" id="GO:0015344">
    <property type="term" value="F:siderophore uptake transmembrane transporter activity"/>
    <property type="evidence" value="ECO:0007669"/>
    <property type="project" value="TreeGrafter"/>
</dbReference>
<keyword evidence="3 14" id="KW-0813">Transport</keyword>
<evidence type="ECO:0000313" key="19">
    <source>
        <dbReference type="EMBL" id="NDU97836.1"/>
    </source>
</evidence>
<dbReference type="InterPro" id="IPR000531">
    <property type="entry name" value="Beta-barrel_TonB"/>
</dbReference>
<dbReference type="InterPro" id="IPR036942">
    <property type="entry name" value="Beta-barrel_TonB_sf"/>
</dbReference>
<keyword evidence="20" id="KW-1185">Reference proteome</keyword>
<proteinExistence type="inferred from homology"/>
<dbReference type="Pfam" id="PF13715">
    <property type="entry name" value="CarbopepD_reg_2"/>
    <property type="match status" value="1"/>
</dbReference>
<keyword evidence="6 14" id="KW-0812">Transmembrane</keyword>
<evidence type="ECO:0000256" key="7">
    <source>
        <dbReference type="ARBA" id="ARBA00022729"/>
    </source>
</evidence>
<accession>A0A6L9LBD0</accession>
<dbReference type="PANTHER" id="PTHR32552:SF68">
    <property type="entry name" value="FERRICHROME OUTER MEMBRANE TRANSPORTER_PHAGE RECEPTOR"/>
    <property type="match status" value="1"/>
</dbReference>
<comment type="caution">
    <text evidence="19">The sequence shown here is derived from an EMBL/GenBank/DDBJ whole genome shotgun (WGS) entry which is preliminary data.</text>
</comment>
<comment type="similarity">
    <text evidence="2 14 15">Belongs to the TonB-dependent receptor family.</text>
</comment>
<keyword evidence="5" id="KW-0410">Iron transport</keyword>
<dbReference type="Proteomes" id="UP000474175">
    <property type="component" value="Unassembled WGS sequence"/>
</dbReference>
<keyword evidence="12 19" id="KW-0675">Receptor</keyword>
<evidence type="ECO:0000259" key="17">
    <source>
        <dbReference type="Pfam" id="PF00593"/>
    </source>
</evidence>
<evidence type="ECO:0000256" key="11">
    <source>
        <dbReference type="ARBA" id="ARBA00023136"/>
    </source>
</evidence>
<evidence type="ECO:0000256" key="6">
    <source>
        <dbReference type="ARBA" id="ARBA00022692"/>
    </source>
</evidence>
<dbReference type="EMBL" id="JAAFZH010000013">
    <property type="protein sequence ID" value="NDU97836.1"/>
    <property type="molecule type" value="Genomic_DNA"/>
</dbReference>
<evidence type="ECO:0000256" key="4">
    <source>
        <dbReference type="ARBA" id="ARBA00022452"/>
    </source>
</evidence>
<comment type="subcellular location">
    <subcellularLocation>
        <location evidence="1 14">Cell outer membrane</location>
        <topology evidence="1 14">Multi-pass membrane protein</topology>
    </subcellularLocation>
</comment>
<dbReference type="SUPFAM" id="SSF56935">
    <property type="entry name" value="Porins"/>
    <property type="match status" value="1"/>
</dbReference>
<dbReference type="InterPro" id="IPR039426">
    <property type="entry name" value="TonB-dep_rcpt-like"/>
</dbReference>
<keyword evidence="7 16" id="KW-0732">Signal</keyword>
<feature type="chain" id="PRO_5026756994" evidence="16">
    <location>
        <begin position="22"/>
        <end position="788"/>
    </location>
</feature>
<dbReference type="CDD" id="cd01347">
    <property type="entry name" value="ligand_gated_channel"/>
    <property type="match status" value="1"/>
</dbReference>
<dbReference type="RefSeq" id="WP_163953688.1">
    <property type="nucleotide sequence ID" value="NZ_JAAFZH010000013.1"/>
</dbReference>
<keyword evidence="11 14" id="KW-0472">Membrane</keyword>
<dbReference type="AlphaFoldDB" id="A0A6L9LBD0"/>
<gene>
    <name evidence="19" type="ORF">GK108_23325</name>
</gene>
<feature type="signal peptide" evidence="16">
    <location>
        <begin position="1"/>
        <end position="21"/>
    </location>
</feature>
<dbReference type="InterPro" id="IPR010105">
    <property type="entry name" value="TonB_sidphr_rcpt"/>
</dbReference>
<evidence type="ECO:0000256" key="5">
    <source>
        <dbReference type="ARBA" id="ARBA00022496"/>
    </source>
</evidence>
<protein>
    <submittedName>
        <fullName evidence="19">TonB-dependent receptor</fullName>
    </submittedName>
</protein>
<dbReference type="Pfam" id="PF00593">
    <property type="entry name" value="TonB_dep_Rec_b-barrel"/>
    <property type="match status" value="1"/>
</dbReference>
<dbReference type="InterPro" id="IPR037066">
    <property type="entry name" value="Plug_dom_sf"/>
</dbReference>
<keyword evidence="13 14" id="KW-0998">Cell outer membrane</keyword>
<name>A0A6L9LBD0_9BACT</name>
<organism evidence="19 20">
    <name type="scientific">Spirosoma terrae</name>
    <dbReference type="NCBI Taxonomy" id="1968276"/>
    <lineage>
        <taxon>Bacteria</taxon>
        <taxon>Pseudomonadati</taxon>
        <taxon>Bacteroidota</taxon>
        <taxon>Cytophagia</taxon>
        <taxon>Cytophagales</taxon>
        <taxon>Cytophagaceae</taxon>
        <taxon>Spirosoma</taxon>
    </lineage>
</organism>
<dbReference type="Pfam" id="PF07715">
    <property type="entry name" value="Plug"/>
    <property type="match status" value="1"/>
</dbReference>
<evidence type="ECO:0000256" key="12">
    <source>
        <dbReference type="ARBA" id="ARBA00023170"/>
    </source>
</evidence>
<keyword evidence="9" id="KW-0406">Ion transport</keyword>
<dbReference type="GO" id="GO:0009279">
    <property type="term" value="C:cell outer membrane"/>
    <property type="evidence" value="ECO:0007669"/>
    <property type="project" value="UniProtKB-SubCell"/>
</dbReference>
<dbReference type="GO" id="GO:0030246">
    <property type="term" value="F:carbohydrate binding"/>
    <property type="evidence" value="ECO:0007669"/>
    <property type="project" value="InterPro"/>
</dbReference>
<evidence type="ECO:0000256" key="8">
    <source>
        <dbReference type="ARBA" id="ARBA00023004"/>
    </source>
</evidence>
<evidence type="ECO:0000256" key="14">
    <source>
        <dbReference type="PROSITE-ProRule" id="PRU01360"/>
    </source>
</evidence>
<keyword evidence="8" id="KW-0408">Iron</keyword>
<evidence type="ECO:0000313" key="20">
    <source>
        <dbReference type="Proteomes" id="UP000474175"/>
    </source>
</evidence>
<dbReference type="InterPro" id="IPR013784">
    <property type="entry name" value="Carb-bd-like_fold"/>
</dbReference>
<evidence type="ECO:0000256" key="9">
    <source>
        <dbReference type="ARBA" id="ARBA00023065"/>
    </source>
</evidence>
<dbReference type="GO" id="GO:0038023">
    <property type="term" value="F:signaling receptor activity"/>
    <property type="evidence" value="ECO:0007669"/>
    <property type="project" value="InterPro"/>
</dbReference>
<keyword evidence="10 15" id="KW-0798">TonB box</keyword>
<evidence type="ECO:0000256" key="15">
    <source>
        <dbReference type="RuleBase" id="RU003357"/>
    </source>
</evidence>
<evidence type="ECO:0000256" key="13">
    <source>
        <dbReference type="ARBA" id="ARBA00023237"/>
    </source>
</evidence>
<evidence type="ECO:0000256" key="10">
    <source>
        <dbReference type="ARBA" id="ARBA00023077"/>
    </source>
</evidence>
<evidence type="ECO:0000256" key="16">
    <source>
        <dbReference type="SAM" id="SignalP"/>
    </source>
</evidence>
<dbReference type="GO" id="GO:0015891">
    <property type="term" value="P:siderophore transport"/>
    <property type="evidence" value="ECO:0007669"/>
    <property type="project" value="InterPro"/>
</dbReference>
<feature type="domain" description="TonB-dependent receptor-like beta-barrel" evidence="17">
    <location>
        <begin position="310"/>
        <end position="755"/>
    </location>
</feature>
<dbReference type="Gene3D" id="2.170.130.10">
    <property type="entry name" value="TonB-dependent receptor, plug domain"/>
    <property type="match status" value="1"/>
</dbReference>
<sequence>MKRKIHLLLWCLCLGSGIALAQTGGIRGKITSADGNPVESVTVHLKGTRYGTLSTDEGTYELKNIKTGEYTLQISLIGLETREQAISVQAGQVTDVAVISLNENTNQLQEVMVTAGRGKYTDPNISSSLRLAAPIVEIPQNIQVITSKVLSDQLVTSMSDGVIRNISGATKLEHWGDMYSRVNARGGRLSAFRNGMNITSSWGPLNEDMSFVDHIEFVKGPAGFMMSNGDPTGIYNVVTKRPTGVTKGEASLILGSYDFYRATLDLDGKLSADGRLLYRFNAMGQTKNSFRPNEFNNRYSIAPVISYRLNDRTTLTAEYIYQYSKMSNVGSYYLFDTRGYATLPRDYTFAERGLDPTTINDHNLTVNIQHQINSDWKITAQGSYFNYQQVGSSMWVNSVNPNGDIIRNVSIWDASNIMKFGQVYVNGTAQTGGIQHRVLAGLDLGNKEYMADWNQAFDLDTVGSFNIYSANRAATPYYGFRSFDRSRPLVQRAGPYGVLMQSYTGAYLQDELGFLNNRIRLTLAGRYTDVRDNSYGTVTNGKRFTPRVGLSFSIDPQTSIYALYDQSFVPQTGIRRDGGEVKPVTGNNREIGLKRDWFDGRWSTTLTLYSILQNNQSSADPTNTAGEQYIIQFGQTKTQGLEFDLRGEIVRGLNLVANYALTDSKISRSATESLVGNKVPGYAKHNANAWLSYRVQQGALRGFGASLGFTYQGERTTWAWTGATGQQALPDYFKLDGGLFWEQDRFRVTANVFNLTDAYLYSGSPYLSFYYWQAEPGRNSRIGVSYRF</sequence>
<evidence type="ECO:0000256" key="2">
    <source>
        <dbReference type="ARBA" id="ARBA00009810"/>
    </source>
</evidence>
<keyword evidence="4 14" id="KW-1134">Transmembrane beta strand</keyword>
<reference evidence="19 20" key="1">
    <citation type="submission" date="2020-02" db="EMBL/GenBank/DDBJ databases">
        <title>Draft genome sequence of two Spirosoma agri KCTC 52727 and Spirosoma terrae KCTC 52035.</title>
        <authorList>
            <person name="Rojas J."/>
            <person name="Ambika Manirajan B."/>
            <person name="Suarez C."/>
            <person name="Ratering S."/>
            <person name="Schnell S."/>
        </authorList>
    </citation>
    <scope>NUCLEOTIDE SEQUENCE [LARGE SCALE GENOMIC DNA]</scope>
    <source>
        <strain evidence="19 20">KCTC 52035</strain>
    </source>
</reference>
<dbReference type="Gene3D" id="2.40.170.20">
    <property type="entry name" value="TonB-dependent receptor, beta-barrel domain"/>
    <property type="match status" value="1"/>
</dbReference>
<evidence type="ECO:0000256" key="3">
    <source>
        <dbReference type="ARBA" id="ARBA00022448"/>
    </source>
</evidence>
<dbReference type="Gene3D" id="2.60.40.1120">
    <property type="entry name" value="Carboxypeptidase-like, regulatory domain"/>
    <property type="match status" value="1"/>
</dbReference>